<evidence type="ECO:0000313" key="4">
    <source>
        <dbReference type="Proteomes" id="UP000051054"/>
    </source>
</evidence>
<keyword evidence="1" id="KW-1133">Transmembrane helix</keyword>
<dbReference type="PANTHER" id="PTHR37806">
    <property type="entry name" value="LMO0724 PROTEIN"/>
    <property type="match status" value="1"/>
</dbReference>
<accession>A0A0R1WWD1</accession>
<dbReference type="Pfam" id="PF13529">
    <property type="entry name" value="Peptidase_C39_2"/>
    <property type="match status" value="1"/>
</dbReference>
<reference evidence="3 4" key="1">
    <citation type="journal article" date="2015" name="Genome Announc.">
        <title>Expanding the biotechnology potential of lactobacilli through comparative genomics of 213 strains and associated genera.</title>
        <authorList>
            <person name="Sun Z."/>
            <person name="Harris H.M."/>
            <person name="McCann A."/>
            <person name="Guo C."/>
            <person name="Argimon S."/>
            <person name="Zhang W."/>
            <person name="Yang X."/>
            <person name="Jeffery I.B."/>
            <person name="Cooney J.C."/>
            <person name="Kagawa T.F."/>
            <person name="Liu W."/>
            <person name="Song Y."/>
            <person name="Salvetti E."/>
            <person name="Wrobel A."/>
            <person name="Rasinkangas P."/>
            <person name="Parkhill J."/>
            <person name="Rea M.C."/>
            <person name="O'Sullivan O."/>
            <person name="Ritari J."/>
            <person name="Douillard F.P."/>
            <person name="Paul Ross R."/>
            <person name="Yang R."/>
            <person name="Briner A.E."/>
            <person name="Felis G.E."/>
            <person name="de Vos W.M."/>
            <person name="Barrangou R."/>
            <person name="Klaenhammer T.R."/>
            <person name="Caufield P.W."/>
            <person name="Cui Y."/>
            <person name="Zhang H."/>
            <person name="O'Toole P.W."/>
        </authorList>
    </citation>
    <scope>NUCLEOTIDE SEQUENCE [LARGE SCALE GENOMIC DNA]</scope>
    <source>
        <strain evidence="3 4">DSM 18933</strain>
    </source>
</reference>
<dbReference type="eggNOG" id="COG4990">
    <property type="taxonomic scope" value="Bacteria"/>
</dbReference>
<feature type="transmembrane region" description="Helical" evidence="1">
    <location>
        <begin position="20"/>
        <end position="39"/>
    </location>
</feature>
<dbReference type="Proteomes" id="UP000051054">
    <property type="component" value="Unassembled WGS sequence"/>
</dbReference>
<proteinExistence type="predicted"/>
<dbReference type="PANTHER" id="PTHR37806:SF1">
    <property type="entry name" value="PEPTIDASE C39-LIKE DOMAIN-CONTAINING PROTEIN"/>
    <property type="match status" value="1"/>
</dbReference>
<name>A0A0R1WWD1_9LACO</name>
<evidence type="ECO:0000259" key="2">
    <source>
        <dbReference type="Pfam" id="PF13529"/>
    </source>
</evidence>
<sequence>MKEMRHQAKHAFPKKRHFSWKVVSIILILISLITLIKPVHKDIKNSFYFLEGKVDYLLAKPSQKLTVDLQNQLPDLPNGCEVTSLSMLLNYYDLNTTKDQLASEIKHVDSFYPGNKRGNPHVGFVGYMSQKNGGWCVYNEPLYDLAHAYTPNAVNFTGHDFNSVIKKVSDGHPVLIIVSTTLKPVDDMRTWNTPQGKVQVTPSSHCVVVTGYDKKQGIVYLNNPFGYQNQATNWQDLEAVYNQQGKQAIYIK</sequence>
<dbReference type="Gene3D" id="3.90.70.10">
    <property type="entry name" value="Cysteine proteinases"/>
    <property type="match status" value="1"/>
</dbReference>
<organism evidence="3 4">
    <name type="scientific">Ligilactobacillus hayakitensis DSM 18933 = JCM 14209</name>
    <dbReference type="NCBI Taxonomy" id="1423755"/>
    <lineage>
        <taxon>Bacteria</taxon>
        <taxon>Bacillati</taxon>
        <taxon>Bacillota</taxon>
        <taxon>Bacilli</taxon>
        <taxon>Lactobacillales</taxon>
        <taxon>Lactobacillaceae</taxon>
        <taxon>Ligilactobacillus</taxon>
    </lineage>
</organism>
<dbReference type="InterPro" id="IPR039563">
    <property type="entry name" value="Peptidase_C39_single_dom"/>
</dbReference>
<feature type="domain" description="Peptidase C39-like" evidence="2">
    <location>
        <begin position="65"/>
        <end position="224"/>
    </location>
</feature>
<keyword evidence="1" id="KW-0812">Transmembrane</keyword>
<protein>
    <recommendedName>
        <fullName evidence="2">Peptidase C39-like domain-containing protein</fullName>
    </recommendedName>
</protein>
<evidence type="ECO:0000256" key="1">
    <source>
        <dbReference type="SAM" id="Phobius"/>
    </source>
</evidence>
<keyword evidence="4" id="KW-1185">Reference proteome</keyword>
<dbReference type="AlphaFoldDB" id="A0A0R1WWD1"/>
<dbReference type="STRING" id="1423755.FC40_GL001212"/>
<evidence type="ECO:0000313" key="3">
    <source>
        <dbReference type="EMBL" id="KRM19963.1"/>
    </source>
</evidence>
<dbReference type="RefSeq" id="WP_082606690.1">
    <property type="nucleotide sequence ID" value="NZ_AZGD01000023.1"/>
</dbReference>
<dbReference type="InterPro" id="IPR039564">
    <property type="entry name" value="Peptidase_C39-like"/>
</dbReference>
<dbReference type="PATRIC" id="fig|1423755.3.peg.1281"/>
<dbReference type="EMBL" id="AZGD01000023">
    <property type="protein sequence ID" value="KRM19963.1"/>
    <property type="molecule type" value="Genomic_DNA"/>
</dbReference>
<dbReference type="CDD" id="cd02549">
    <property type="entry name" value="Peptidase_C39A"/>
    <property type="match status" value="1"/>
</dbReference>
<comment type="caution">
    <text evidence="3">The sequence shown here is derived from an EMBL/GenBank/DDBJ whole genome shotgun (WGS) entry which is preliminary data.</text>
</comment>
<keyword evidence="1" id="KW-0472">Membrane</keyword>
<gene>
    <name evidence="3" type="ORF">FC40_GL001212</name>
</gene>